<dbReference type="InterPro" id="IPR000531">
    <property type="entry name" value="Beta-barrel_TonB"/>
</dbReference>
<dbReference type="STRING" id="1036672.TKWG_00935"/>
<dbReference type="GO" id="GO:0009279">
    <property type="term" value="C:cell outer membrane"/>
    <property type="evidence" value="ECO:0007669"/>
    <property type="project" value="UniProtKB-SubCell"/>
</dbReference>
<dbReference type="InterPro" id="IPR037066">
    <property type="entry name" value="Plug_dom_sf"/>
</dbReference>
<comment type="similarity">
    <text evidence="2 12 13">Belongs to the TonB-dependent receptor family.</text>
</comment>
<organism evidence="16 17">
    <name type="scientific">Advenella kashmirensis (strain DSM 17095 / LMG 22695 / WT001)</name>
    <name type="common">Tetrathiobacter kashmirensis</name>
    <dbReference type="NCBI Taxonomy" id="1036672"/>
    <lineage>
        <taxon>Bacteria</taxon>
        <taxon>Pseudomonadati</taxon>
        <taxon>Pseudomonadota</taxon>
        <taxon>Betaproteobacteria</taxon>
        <taxon>Burkholderiales</taxon>
        <taxon>Alcaligenaceae</taxon>
    </lineage>
</organism>
<keyword evidence="3 12" id="KW-0813">Transport</keyword>
<evidence type="ECO:0000256" key="13">
    <source>
        <dbReference type="RuleBase" id="RU003357"/>
    </source>
</evidence>
<keyword evidence="7" id="KW-0406">Ion transport</keyword>
<keyword evidence="9 12" id="KW-0472">Membrane</keyword>
<proteinExistence type="inferred from homology"/>
<gene>
    <name evidence="16" type="ordered locus">TKWG_00935</name>
</gene>
<dbReference type="KEGG" id="aka:TKWG_00935"/>
<name>I3U790_ADVKW</name>
<evidence type="ECO:0000256" key="5">
    <source>
        <dbReference type="ARBA" id="ARBA00022692"/>
    </source>
</evidence>
<evidence type="ECO:0000313" key="16">
    <source>
        <dbReference type="EMBL" id="AFK60878.1"/>
    </source>
</evidence>
<evidence type="ECO:0000256" key="7">
    <source>
        <dbReference type="ARBA" id="ARBA00023065"/>
    </source>
</evidence>
<comment type="subcellular location">
    <subcellularLocation>
        <location evidence="1 12">Cell outer membrane</location>
        <topology evidence="1 12">Multi-pass membrane protein</topology>
    </subcellularLocation>
</comment>
<evidence type="ECO:0000259" key="15">
    <source>
        <dbReference type="Pfam" id="PF07715"/>
    </source>
</evidence>
<dbReference type="Pfam" id="PF07715">
    <property type="entry name" value="Plug"/>
    <property type="match status" value="1"/>
</dbReference>
<dbReference type="Gene3D" id="2.40.170.20">
    <property type="entry name" value="TonB-dependent receptor, beta-barrel domain"/>
    <property type="match status" value="1"/>
</dbReference>
<evidence type="ECO:0000256" key="2">
    <source>
        <dbReference type="ARBA" id="ARBA00009810"/>
    </source>
</evidence>
<dbReference type="RefSeq" id="WP_014748969.1">
    <property type="nucleotide sequence ID" value="NC_017964.1"/>
</dbReference>
<dbReference type="CDD" id="cd01347">
    <property type="entry name" value="ligand_gated_channel"/>
    <property type="match status" value="1"/>
</dbReference>
<dbReference type="AlphaFoldDB" id="I3U790"/>
<dbReference type="Proteomes" id="UP000005267">
    <property type="component" value="Chromosome"/>
</dbReference>
<dbReference type="HOGENOM" id="CLU_008287_18_2_4"/>
<dbReference type="SUPFAM" id="SSF56935">
    <property type="entry name" value="Porins"/>
    <property type="match status" value="1"/>
</dbReference>
<dbReference type="PANTHER" id="PTHR30069:SF53">
    <property type="entry name" value="COLICIN I RECEPTOR-RELATED"/>
    <property type="match status" value="1"/>
</dbReference>
<keyword evidence="11 12" id="KW-0998">Cell outer membrane</keyword>
<keyword evidence="5 12" id="KW-0812">Transmembrane</keyword>
<evidence type="ECO:0000256" key="3">
    <source>
        <dbReference type="ARBA" id="ARBA00022448"/>
    </source>
</evidence>
<protein>
    <submittedName>
        <fullName evidence="16">TonB-dependent receptor, plug</fullName>
    </submittedName>
</protein>
<dbReference type="Gene3D" id="2.170.130.10">
    <property type="entry name" value="TonB-dependent receptor, plug domain"/>
    <property type="match status" value="1"/>
</dbReference>
<dbReference type="Pfam" id="PF00593">
    <property type="entry name" value="TonB_dep_Rec_b-barrel"/>
    <property type="match status" value="1"/>
</dbReference>
<evidence type="ECO:0000256" key="9">
    <source>
        <dbReference type="ARBA" id="ARBA00023136"/>
    </source>
</evidence>
<evidence type="ECO:0000256" key="4">
    <source>
        <dbReference type="ARBA" id="ARBA00022452"/>
    </source>
</evidence>
<dbReference type="InterPro" id="IPR012910">
    <property type="entry name" value="Plug_dom"/>
</dbReference>
<evidence type="ECO:0000256" key="11">
    <source>
        <dbReference type="ARBA" id="ARBA00023237"/>
    </source>
</evidence>
<keyword evidence="4 12" id="KW-1134">Transmembrane beta strand</keyword>
<reference evidence="17" key="2">
    <citation type="journal article" date="2013" name="PLoS ONE">
        <title>Genome implosion elicits host-confinement in Alcaligenaceae: evidence from the comparative genomics of Tetrathiobacter kashmirensis, a pathogen in the making.</title>
        <authorList>
            <person name="Ghosh W."/>
            <person name="Alam M."/>
            <person name="Roy C."/>
            <person name="Pyne P."/>
            <person name="George A."/>
            <person name="Chakraborty R."/>
            <person name="Majumder S."/>
            <person name="Agarwal A."/>
            <person name="Chakraborty S."/>
            <person name="Majumdar S."/>
            <person name="Gupta S.K."/>
        </authorList>
    </citation>
    <scope>NUCLEOTIDE SEQUENCE [LARGE SCALE GENOMIC DNA]</scope>
    <source>
        <strain evidence="17">WT001</strain>
    </source>
</reference>
<evidence type="ECO:0000256" key="8">
    <source>
        <dbReference type="ARBA" id="ARBA00023077"/>
    </source>
</evidence>
<evidence type="ECO:0000313" key="17">
    <source>
        <dbReference type="Proteomes" id="UP000005267"/>
    </source>
</evidence>
<evidence type="ECO:0000256" key="1">
    <source>
        <dbReference type="ARBA" id="ARBA00004571"/>
    </source>
</evidence>
<feature type="domain" description="TonB-dependent receptor plug" evidence="15">
    <location>
        <begin position="90"/>
        <end position="200"/>
    </location>
</feature>
<dbReference type="PANTHER" id="PTHR30069">
    <property type="entry name" value="TONB-DEPENDENT OUTER MEMBRANE RECEPTOR"/>
    <property type="match status" value="1"/>
</dbReference>
<keyword evidence="8 13" id="KW-0798">TonB box</keyword>
<evidence type="ECO:0000256" key="12">
    <source>
        <dbReference type="PROSITE-ProRule" id="PRU01360"/>
    </source>
</evidence>
<keyword evidence="10 16" id="KW-0675">Receptor</keyword>
<sequence>MIQYDLAVSKWGGGRTPCAFKGVTNQLGIQGISNENVRQAQERQTVWDRHGTCANGAGAVFSGAVHAQEKAPVATLDAVVVTASGMEQSAKDAPASLTVITQDDIKKSGYTSVAQAVSKVEGVYMVGGDPNSRDIAIRGLPGEYTLIMVDGKRQNTRETMNRGTGGVQYEFMPPLAAIERIEVVRGPMSSLYGSDAMGGVVNIITKKVPKEWSVALDSSVTLQTDNDYGNGREAQFWLGGPIKDEVLGLQIYGSYDDQTEGSNHFSNVSGPYGRNNKSIGLKLAAKLAENQDLVFDVASQRLTTEATPGKSIQPSLPWNKVQYRRTSFGLTHTGHWRLGESKISLYRETNDQENWPKTGEYTENRRIVNTTLDATFSMPFTSHTLRFGGQYLHSRLDGIQKEAAFANYPTNTNEVSLSNYALFIEDDYYVTDRFTVTAGVRMDHDERFGIHWSPRLYGVYHLTDALTIKGGIASGFKAPTIRQSTPGYCMSTGGNSGFRGPLCGNPDLEPETSVTQELGLVYDWAEGSNFSATLFNTNFKNKVASYDTGRQDPLNPGTKNHLYVYDNIDKVQIYGVELGLNLPLTDTLRLSSNYTYTKSKRKGGGEVAFNGRSLDGEPLETTPEHVLNMRLDWQPSDRLSAYLRWNLTGKSYYAAYRNGAMDVRTRPGGATFDVGGSYQVNKNLALRLAVLNVTDHKTPLDLRTRYEGLDGNWMVDQGRRVWLGASINF</sequence>
<dbReference type="EMBL" id="CP003555">
    <property type="protein sequence ID" value="AFK60878.1"/>
    <property type="molecule type" value="Genomic_DNA"/>
</dbReference>
<dbReference type="InterPro" id="IPR036942">
    <property type="entry name" value="Beta-barrel_TonB_sf"/>
</dbReference>
<evidence type="ECO:0000259" key="14">
    <source>
        <dbReference type="Pfam" id="PF00593"/>
    </source>
</evidence>
<feature type="domain" description="TonB-dependent receptor-like beta-barrel" evidence="14">
    <location>
        <begin position="289"/>
        <end position="693"/>
    </location>
</feature>
<evidence type="ECO:0000256" key="6">
    <source>
        <dbReference type="ARBA" id="ARBA00022729"/>
    </source>
</evidence>
<dbReference type="PROSITE" id="PS52016">
    <property type="entry name" value="TONB_DEPENDENT_REC_3"/>
    <property type="match status" value="1"/>
</dbReference>
<dbReference type="GO" id="GO:0044718">
    <property type="term" value="P:siderophore transmembrane transport"/>
    <property type="evidence" value="ECO:0007669"/>
    <property type="project" value="TreeGrafter"/>
</dbReference>
<accession>I3U790</accession>
<dbReference type="GO" id="GO:0015344">
    <property type="term" value="F:siderophore uptake transmembrane transporter activity"/>
    <property type="evidence" value="ECO:0007669"/>
    <property type="project" value="TreeGrafter"/>
</dbReference>
<reference evidence="16 17" key="1">
    <citation type="journal article" date="2011" name="J. Bacteriol.">
        <title>Whole-genome shotgun sequencing of the sulfur-oxidizing chemoautotroph Tetrathiobacter kashmirensis.</title>
        <authorList>
            <person name="Ghosh W."/>
            <person name="George A."/>
            <person name="Agarwal A."/>
            <person name="Raj P."/>
            <person name="Alam M."/>
            <person name="Pyne P."/>
            <person name="Das Gupta S.K."/>
        </authorList>
    </citation>
    <scope>NUCLEOTIDE SEQUENCE [LARGE SCALE GENOMIC DNA]</scope>
    <source>
        <strain evidence="16 17">WT001</strain>
    </source>
</reference>
<evidence type="ECO:0000256" key="10">
    <source>
        <dbReference type="ARBA" id="ARBA00023170"/>
    </source>
</evidence>
<keyword evidence="6" id="KW-0732">Signal</keyword>
<dbReference type="InterPro" id="IPR039426">
    <property type="entry name" value="TonB-dep_rcpt-like"/>
</dbReference>
<keyword evidence="17" id="KW-1185">Reference proteome</keyword>